<evidence type="ECO:0000256" key="5">
    <source>
        <dbReference type="ARBA" id="ARBA00022833"/>
    </source>
</evidence>
<dbReference type="GO" id="GO:0000978">
    <property type="term" value="F:RNA polymerase II cis-regulatory region sequence-specific DNA binding"/>
    <property type="evidence" value="ECO:0007669"/>
    <property type="project" value="TreeGrafter"/>
</dbReference>
<feature type="domain" description="C2H2-type" evidence="8">
    <location>
        <begin position="22"/>
        <end position="49"/>
    </location>
</feature>
<dbReference type="PANTHER" id="PTHR24376">
    <property type="entry name" value="ZINC FINGER PROTEIN"/>
    <property type="match status" value="1"/>
</dbReference>
<feature type="non-terminal residue" evidence="9">
    <location>
        <position position="236"/>
    </location>
</feature>
<feature type="domain" description="C2H2-type" evidence="8">
    <location>
        <begin position="137"/>
        <end position="165"/>
    </location>
</feature>
<keyword evidence="10" id="KW-1185">Reference proteome</keyword>
<feature type="domain" description="C2H2-type" evidence="8">
    <location>
        <begin position="50"/>
        <end position="78"/>
    </location>
</feature>
<evidence type="ECO:0000256" key="2">
    <source>
        <dbReference type="ARBA" id="ARBA00022723"/>
    </source>
</evidence>
<dbReference type="PROSITE" id="PS50157">
    <property type="entry name" value="ZINC_FINGER_C2H2_2"/>
    <property type="match status" value="4"/>
</dbReference>
<evidence type="ECO:0000313" key="9">
    <source>
        <dbReference type="EMBL" id="NXM74285.1"/>
    </source>
</evidence>
<evidence type="ECO:0000256" key="6">
    <source>
        <dbReference type="ARBA" id="ARBA00023242"/>
    </source>
</evidence>
<dbReference type="PROSITE" id="PS00028">
    <property type="entry name" value="ZINC_FINGER_C2H2_1"/>
    <property type="match status" value="4"/>
</dbReference>
<keyword evidence="6" id="KW-0539">Nucleus</keyword>
<comment type="caution">
    <text evidence="9">The sequence shown here is derived from an EMBL/GenBank/DDBJ whole genome shotgun (WGS) entry which is preliminary data.</text>
</comment>
<organism evidence="9 10">
    <name type="scientific">Serilophus lunatus</name>
    <name type="common">silver-breasted broadbill</name>
    <dbReference type="NCBI Taxonomy" id="239386"/>
    <lineage>
        <taxon>Eukaryota</taxon>
        <taxon>Metazoa</taxon>
        <taxon>Chordata</taxon>
        <taxon>Craniata</taxon>
        <taxon>Vertebrata</taxon>
        <taxon>Euteleostomi</taxon>
        <taxon>Archelosauria</taxon>
        <taxon>Archosauria</taxon>
        <taxon>Dinosauria</taxon>
        <taxon>Saurischia</taxon>
        <taxon>Theropoda</taxon>
        <taxon>Coelurosauria</taxon>
        <taxon>Aves</taxon>
        <taxon>Neognathae</taxon>
        <taxon>Neoaves</taxon>
        <taxon>Telluraves</taxon>
        <taxon>Australaves</taxon>
        <taxon>Passeriformes</taxon>
        <taxon>Eurylaimidae</taxon>
        <taxon>Serilophus</taxon>
    </lineage>
</organism>
<name>A0A7L1DBN3_9PASS</name>
<keyword evidence="4 7" id="KW-0863">Zinc-finger</keyword>
<sequence>FTSARSSDLRHPLKTHSDEKHHMCHLCPEAFHTAALLHSHVNTHTGTKTYKCSECDTAFVTRGELSRRRRYKHTSEKPFKCTICGYCSVEVSTTLLNLFRGYWKPRFCVIISYGNLWKLAQLFVTCQLTITLGKKHYECCVCQARFTQSGTMKIHMLQKHGENVPRHQCPHCSAFISQKRDLDVHLRNLHSYLEGAMKCSACGAVFHEHYAFLQHRKTHRGGKRLKCAQCNYICNQ</sequence>
<keyword evidence="5" id="KW-0862">Zinc</keyword>
<dbReference type="SUPFAM" id="SSF57667">
    <property type="entry name" value="beta-beta-alpha zinc fingers"/>
    <property type="match status" value="4"/>
</dbReference>
<evidence type="ECO:0000313" key="10">
    <source>
        <dbReference type="Proteomes" id="UP000553648"/>
    </source>
</evidence>
<reference evidence="9 10" key="1">
    <citation type="submission" date="2019-09" db="EMBL/GenBank/DDBJ databases">
        <title>Bird 10,000 Genomes (B10K) Project - Family phase.</title>
        <authorList>
            <person name="Zhang G."/>
        </authorList>
    </citation>
    <scope>NUCLEOTIDE SEQUENCE [LARGE SCALE GENOMIC DNA]</scope>
    <source>
        <strain evidence="9">B10K-DU-002-03</strain>
        <tissue evidence="9">Muscle</tissue>
    </source>
</reference>
<dbReference type="PANTHER" id="PTHR24376:SF216">
    <property type="entry name" value="ZINC FINGER PROTEIN 420-LIKE"/>
    <property type="match status" value="1"/>
</dbReference>
<evidence type="ECO:0000256" key="1">
    <source>
        <dbReference type="ARBA" id="ARBA00004123"/>
    </source>
</evidence>
<evidence type="ECO:0000256" key="7">
    <source>
        <dbReference type="PROSITE-ProRule" id="PRU00042"/>
    </source>
</evidence>
<feature type="non-terminal residue" evidence="9">
    <location>
        <position position="1"/>
    </location>
</feature>
<evidence type="ECO:0000256" key="4">
    <source>
        <dbReference type="ARBA" id="ARBA00022771"/>
    </source>
</evidence>
<dbReference type="OrthoDB" id="6077919at2759"/>
<protein>
    <submittedName>
        <fullName evidence="9">CTCFL protein</fullName>
    </submittedName>
</protein>
<proteinExistence type="predicted"/>
<gene>
    <name evidence="9" type="primary">Ctcfl</name>
    <name evidence="9" type="ORF">SERLUN_R11925</name>
</gene>
<keyword evidence="3" id="KW-0677">Repeat</keyword>
<dbReference type="Gene3D" id="3.30.160.60">
    <property type="entry name" value="Classic Zinc Finger"/>
    <property type="match status" value="4"/>
</dbReference>
<evidence type="ECO:0000256" key="3">
    <source>
        <dbReference type="ARBA" id="ARBA00022737"/>
    </source>
</evidence>
<dbReference type="AlphaFoldDB" id="A0A7L1DBN3"/>
<feature type="domain" description="C2H2-type" evidence="8">
    <location>
        <begin position="197"/>
        <end position="224"/>
    </location>
</feature>
<comment type="subcellular location">
    <subcellularLocation>
        <location evidence="1">Nucleus</location>
    </subcellularLocation>
</comment>
<dbReference type="GO" id="GO:0001228">
    <property type="term" value="F:DNA-binding transcription activator activity, RNA polymerase II-specific"/>
    <property type="evidence" value="ECO:0007669"/>
    <property type="project" value="TreeGrafter"/>
</dbReference>
<dbReference type="EMBL" id="VXBA01004031">
    <property type="protein sequence ID" value="NXM74285.1"/>
    <property type="molecule type" value="Genomic_DNA"/>
</dbReference>
<dbReference type="InterPro" id="IPR013087">
    <property type="entry name" value="Znf_C2H2_type"/>
</dbReference>
<dbReference type="SMART" id="SM00355">
    <property type="entry name" value="ZnF_C2H2"/>
    <property type="match status" value="5"/>
</dbReference>
<dbReference type="FunFam" id="3.30.160.60:FF:000802">
    <property type="entry name" value="CCCTC-binding factor like"/>
    <property type="match status" value="1"/>
</dbReference>
<dbReference type="Proteomes" id="UP000553648">
    <property type="component" value="Unassembled WGS sequence"/>
</dbReference>
<dbReference type="GO" id="GO:0005634">
    <property type="term" value="C:nucleus"/>
    <property type="evidence" value="ECO:0007669"/>
    <property type="project" value="UniProtKB-SubCell"/>
</dbReference>
<keyword evidence="2" id="KW-0479">Metal-binding</keyword>
<dbReference type="GO" id="GO:0008270">
    <property type="term" value="F:zinc ion binding"/>
    <property type="evidence" value="ECO:0007669"/>
    <property type="project" value="UniProtKB-KW"/>
</dbReference>
<evidence type="ECO:0000259" key="8">
    <source>
        <dbReference type="PROSITE" id="PS50157"/>
    </source>
</evidence>
<accession>A0A7L1DBN3</accession>
<dbReference type="FunFam" id="3.30.160.60:FF:000373">
    <property type="entry name" value="Putative transcriptional repressor ctcf"/>
    <property type="match status" value="1"/>
</dbReference>
<dbReference type="InterPro" id="IPR036236">
    <property type="entry name" value="Znf_C2H2_sf"/>
</dbReference>